<dbReference type="AlphaFoldDB" id="A0A1R2AT27"/>
<name>A0A1R2AT27_9CILI</name>
<evidence type="ECO:0000256" key="2">
    <source>
        <dbReference type="SAM" id="MobiDB-lite"/>
    </source>
</evidence>
<accession>A0A1R2AT27</accession>
<evidence type="ECO:0000313" key="4">
    <source>
        <dbReference type="Proteomes" id="UP000187209"/>
    </source>
</evidence>
<organism evidence="3 4">
    <name type="scientific">Stentor coeruleus</name>
    <dbReference type="NCBI Taxonomy" id="5963"/>
    <lineage>
        <taxon>Eukaryota</taxon>
        <taxon>Sar</taxon>
        <taxon>Alveolata</taxon>
        <taxon>Ciliophora</taxon>
        <taxon>Postciliodesmatophora</taxon>
        <taxon>Heterotrichea</taxon>
        <taxon>Heterotrichida</taxon>
        <taxon>Stentoridae</taxon>
        <taxon>Stentor</taxon>
    </lineage>
</organism>
<feature type="coiled-coil region" evidence="1">
    <location>
        <begin position="137"/>
        <end position="164"/>
    </location>
</feature>
<evidence type="ECO:0000313" key="3">
    <source>
        <dbReference type="EMBL" id="OMJ67668.1"/>
    </source>
</evidence>
<dbReference type="Proteomes" id="UP000187209">
    <property type="component" value="Unassembled WGS sequence"/>
</dbReference>
<comment type="caution">
    <text evidence="3">The sequence shown here is derived from an EMBL/GenBank/DDBJ whole genome shotgun (WGS) entry which is preliminary data.</text>
</comment>
<dbReference type="EMBL" id="MPUH01001456">
    <property type="protein sequence ID" value="OMJ67668.1"/>
    <property type="molecule type" value="Genomic_DNA"/>
</dbReference>
<protein>
    <submittedName>
        <fullName evidence="3">Uncharacterized protein</fullName>
    </submittedName>
</protein>
<gene>
    <name evidence="3" type="ORF">SteCoe_35099</name>
</gene>
<keyword evidence="1" id="KW-0175">Coiled coil</keyword>
<sequence>MIQKQFNLNPRARSNEGYSLRCYNSLNYEKRRNNYQSTILKNDEAFKFSQEFANIVHKFCPNIQMTFFDESWEEVLQTLGKTFKKILKDMKKQLRHEFTEKEEYIKKTTAKLIKYEELLNTRKKEFDEKCTAWTKYKDEENNKLQNEKEEIIILKCRLQKELEMQNEKLEQKEKKTFRIIEDFEAMHSDLMKAKIENQNITWEILQQSLKLEEKAALIAWKEKIIKEDLKSINEEKYSSNFLSLKLLNEIPKINHKKHSSNSIEKLNFNDSPSSALNSSNIGHDSFQKEETDSPKKKNSSFSSFTKFYTTESEPNIKNEIFNDFTRTIYRQEAYERKFLMKKIREKETRNLQLKDEKIRQGEEYEGIRQKFINLASSEQEIIGKVIKEQHFQEYECKEHEEYEKEKLEYKRIEGQVKDEMIIKELNEKYLEIELYGKILKDEKLKLDCMKESLTREQQELQSEKLVFYEEMMEEREKIEEYFTDIALKTSILNNKKEKQNL</sequence>
<proteinExistence type="predicted"/>
<reference evidence="3 4" key="1">
    <citation type="submission" date="2016-11" db="EMBL/GenBank/DDBJ databases">
        <title>The macronuclear genome of Stentor coeruleus: a giant cell with tiny introns.</title>
        <authorList>
            <person name="Slabodnick M."/>
            <person name="Ruby J.G."/>
            <person name="Reiff S.B."/>
            <person name="Swart E.C."/>
            <person name="Gosai S."/>
            <person name="Prabakaran S."/>
            <person name="Witkowska E."/>
            <person name="Larue G.E."/>
            <person name="Fisher S."/>
            <person name="Freeman R.M."/>
            <person name="Gunawardena J."/>
            <person name="Chu W."/>
            <person name="Stover N.A."/>
            <person name="Gregory B.D."/>
            <person name="Nowacki M."/>
            <person name="Derisi J."/>
            <person name="Roy S.W."/>
            <person name="Marshall W.F."/>
            <person name="Sood P."/>
        </authorList>
    </citation>
    <scope>NUCLEOTIDE SEQUENCE [LARGE SCALE GENOMIC DNA]</scope>
    <source>
        <strain evidence="3">WM001</strain>
    </source>
</reference>
<evidence type="ECO:0000256" key="1">
    <source>
        <dbReference type="SAM" id="Coils"/>
    </source>
</evidence>
<feature type="region of interest" description="Disordered" evidence="2">
    <location>
        <begin position="274"/>
        <end position="300"/>
    </location>
</feature>
<keyword evidence="4" id="KW-1185">Reference proteome</keyword>
<feature type="compositionally biased region" description="Basic and acidic residues" evidence="2">
    <location>
        <begin position="285"/>
        <end position="295"/>
    </location>
</feature>